<proteinExistence type="predicted"/>
<evidence type="ECO:0000256" key="1">
    <source>
        <dbReference type="SAM" id="Phobius"/>
    </source>
</evidence>
<keyword evidence="1" id="KW-0812">Transmembrane</keyword>
<comment type="caution">
    <text evidence="2">The sequence shown here is derived from an EMBL/GenBank/DDBJ whole genome shotgun (WGS) entry which is preliminary data.</text>
</comment>
<gene>
    <name evidence="2" type="ORF">PLOB_00006663</name>
</gene>
<keyword evidence="3" id="KW-1185">Reference proteome</keyword>
<feature type="transmembrane region" description="Helical" evidence="1">
    <location>
        <begin position="145"/>
        <end position="167"/>
    </location>
</feature>
<evidence type="ECO:0000313" key="3">
    <source>
        <dbReference type="Proteomes" id="UP001159405"/>
    </source>
</evidence>
<keyword evidence="1" id="KW-1133">Transmembrane helix</keyword>
<protein>
    <submittedName>
        <fullName evidence="2">Uncharacterized protein</fullName>
    </submittedName>
</protein>
<feature type="transmembrane region" description="Helical" evidence="1">
    <location>
        <begin position="205"/>
        <end position="229"/>
    </location>
</feature>
<dbReference type="Proteomes" id="UP001159405">
    <property type="component" value="Unassembled WGS sequence"/>
</dbReference>
<organism evidence="2 3">
    <name type="scientific">Porites lobata</name>
    <dbReference type="NCBI Taxonomy" id="104759"/>
    <lineage>
        <taxon>Eukaryota</taxon>
        <taxon>Metazoa</taxon>
        <taxon>Cnidaria</taxon>
        <taxon>Anthozoa</taxon>
        <taxon>Hexacorallia</taxon>
        <taxon>Scleractinia</taxon>
        <taxon>Fungiina</taxon>
        <taxon>Poritidae</taxon>
        <taxon>Porites</taxon>
    </lineage>
</organism>
<feature type="non-terminal residue" evidence="2">
    <location>
        <position position="295"/>
    </location>
</feature>
<reference evidence="2 3" key="1">
    <citation type="submission" date="2022-05" db="EMBL/GenBank/DDBJ databases">
        <authorList>
            <consortium name="Genoscope - CEA"/>
            <person name="William W."/>
        </authorList>
    </citation>
    <scope>NUCLEOTIDE SEQUENCE [LARGE SCALE GENOMIC DNA]</scope>
</reference>
<evidence type="ECO:0000313" key="2">
    <source>
        <dbReference type="EMBL" id="CAH3045172.1"/>
    </source>
</evidence>
<sequence length="295" mass="33535">MRIYSMGTIWPDRRQKDLHITIPKFCNPQQTKAKLVDFLSTLEDIAISPSNFNPSLNNAECVVDDDSKHRFKSVGKIFPQMCWIFLLFSLTGGYFISMICIQLFNDYKDKTVVKATLFFLFIVFCLGVIFAIIAVSYSAEGNQVVYPLTYLFSIALIVLRGIFCLYLRTDAQVSCKTPLPYTVDPGCFIVVHYLLWMIIGAITEPFWAIPLVTSCAAVILLFYLSALFYFSTDRQWDATDIVNFTMLVLAVFSTICVQYSFFIVGSHFFHGGLVSSIIPSLLTIILSVWLTFFKD</sequence>
<name>A0ABN8N813_9CNID</name>
<keyword evidence="1" id="KW-0472">Membrane</keyword>
<feature type="transmembrane region" description="Helical" evidence="1">
    <location>
        <begin position="268"/>
        <end position="293"/>
    </location>
</feature>
<feature type="transmembrane region" description="Helical" evidence="1">
    <location>
        <begin position="83"/>
        <end position="104"/>
    </location>
</feature>
<feature type="transmembrane region" description="Helical" evidence="1">
    <location>
        <begin position="241"/>
        <end position="262"/>
    </location>
</feature>
<feature type="transmembrane region" description="Helical" evidence="1">
    <location>
        <begin position="116"/>
        <end position="139"/>
    </location>
</feature>
<feature type="transmembrane region" description="Helical" evidence="1">
    <location>
        <begin position="179"/>
        <end position="199"/>
    </location>
</feature>
<dbReference type="EMBL" id="CALNXK010000013">
    <property type="protein sequence ID" value="CAH3045172.1"/>
    <property type="molecule type" value="Genomic_DNA"/>
</dbReference>
<accession>A0ABN8N813</accession>